<evidence type="ECO:0000313" key="8">
    <source>
        <dbReference type="Proteomes" id="UP000253676"/>
    </source>
</evidence>
<comment type="subcellular location">
    <subcellularLocation>
        <location evidence="1">Membrane</location>
        <topology evidence="1">Multi-pass membrane protein</topology>
    </subcellularLocation>
</comment>
<evidence type="ECO:0000259" key="6">
    <source>
        <dbReference type="Pfam" id="PF04932"/>
    </source>
</evidence>
<protein>
    <submittedName>
        <fullName evidence="7">O-antigen ligase domain-containing protein</fullName>
    </submittedName>
</protein>
<feature type="transmembrane region" description="Helical" evidence="5">
    <location>
        <begin position="101"/>
        <end position="120"/>
    </location>
</feature>
<dbReference type="OrthoDB" id="1118890at2"/>
<evidence type="ECO:0000313" key="7">
    <source>
        <dbReference type="EMBL" id="RBN50287.1"/>
    </source>
</evidence>
<dbReference type="InterPro" id="IPR051533">
    <property type="entry name" value="WaaL-like"/>
</dbReference>
<keyword evidence="4 5" id="KW-0472">Membrane</keyword>
<keyword evidence="2 5" id="KW-0812">Transmembrane</keyword>
<dbReference type="Pfam" id="PF04932">
    <property type="entry name" value="Wzy_C"/>
    <property type="match status" value="1"/>
</dbReference>
<dbReference type="GO" id="GO:0016020">
    <property type="term" value="C:membrane"/>
    <property type="evidence" value="ECO:0007669"/>
    <property type="project" value="UniProtKB-SubCell"/>
</dbReference>
<feature type="transmembrane region" description="Helical" evidence="5">
    <location>
        <begin position="252"/>
        <end position="270"/>
    </location>
</feature>
<dbReference type="PANTHER" id="PTHR37422">
    <property type="entry name" value="TEICHURONIC ACID BIOSYNTHESIS PROTEIN TUAE"/>
    <property type="match status" value="1"/>
</dbReference>
<feature type="transmembrane region" description="Helical" evidence="5">
    <location>
        <begin position="7"/>
        <end position="25"/>
    </location>
</feature>
<feature type="transmembrane region" description="Helical" evidence="5">
    <location>
        <begin position="162"/>
        <end position="181"/>
    </location>
</feature>
<feature type="transmembrane region" description="Helical" evidence="5">
    <location>
        <begin position="282"/>
        <end position="300"/>
    </location>
</feature>
<proteinExistence type="predicted"/>
<gene>
    <name evidence="7" type="ORF">DR980_09225</name>
</gene>
<evidence type="ECO:0000256" key="4">
    <source>
        <dbReference type="ARBA" id="ARBA00023136"/>
    </source>
</evidence>
<evidence type="ECO:0000256" key="5">
    <source>
        <dbReference type="SAM" id="Phobius"/>
    </source>
</evidence>
<dbReference type="EMBL" id="QNUX01000007">
    <property type="protein sequence ID" value="RBN50287.1"/>
    <property type="molecule type" value="Genomic_DNA"/>
</dbReference>
<keyword evidence="7" id="KW-0436">Ligase</keyword>
<comment type="caution">
    <text evidence="7">The sequence shown here is derived from an EMBL/GenBank/DDBJ whole genome shotgun (WGS) entry which is preliminary data.</text>
</comment>
<keyword evidence="3 5" id="KW-1133">Transmembrane helix</keyword>
<feature type="transmembrane region" description="Helical" evidence="5">
    <location>
        <begin position="132"/>
        <end position="150"/>
    </location>
</feature>
<feature type="domain" description="O-antigen ligase-related" evidence="6">
    <location>
        <begin position="245"/>
        <end position="384"/>
    </location>
</feature>
<reference evidence="7 8" key="1">
    <citation type="submission" date="2018-07" db="EMBL/GenBank/DDBJ databases">
        <title>Complete genome sequence of Flavobacterium psychrolimnae LMG 22018.</title>
        <authorList>
            <person name="Kim D.-U."/>
        </authorList>
    </citation>
    <scope>NUCLEOTIDE SEQUENCE [LARGE SCALE GENOMIC DNA]</scope>
    <source>
        <strain evidence="7 8">LMG 22018</strain>
    </source>
</reference>
<feature type="transmembrane region" description="Helical" evidence="5">
    <location>
        <begin position="403"/>
        <end position="424"/>
    </location>
</feature>
<feature type="transmembrane region" description="Helical" evidence="5">
    <location>
        <begin position="76"/>
        <end position="94"/>
    </location>
</feature>
<dbReference type="PANTHER" id="PTHR37422:SF17">
    <property type="entry name" value="O-ANTIGEN LIGASE"/>
    <property type="match status" value="1"/>
</dbReference>
<dbReference type="Proteomes" id="UP000253676">
    <property type="component" value="Unassembled WGS sequence"/>
</dbReference>
<dbReference type="AlphaFoldDB" id="A0A366B292"/>
<name>A0A366B292_9FLAO</name>
<feature type="transmembrane region" description="Helical" evidence="5">
    <location>
        <begin position="229"/>
        <end position="246"/>
    </location>
</feature>
<evidence type="ECO:0000256" key="3">
    <source>
        <dbReference type="ARBA" id="ARBA00022989"/>
    </source>
</evidence>
<dbReference type="InterPro" id="IPR007016">
    <property type="entry name" value="O-antigen_ligase-rel_domated"/>
</dbReference>
<evidence type="ECO:0000256" key="2">
    <source>
        <dbReference type="ARBA" id="ARBA00022692"/>
    </source>
</evidence>
<feature type="transmembrane region" description="Helical" evidence="5">
    <location>
        <begin position="201"/>
        <end position="222"/>
    </location>
</feature>
<dbReference type="GO" id="GO:0016874">
    <property type="term" value="F:ligase activity"/>
    <property type="evidence" value="ECO:0007669"/>
    <property type="project" value="UniProtKB-KW"/>
</dbReference>
<organism evidence="7 8">
    <name type="scientific">Flavobacterium psychrolimnae</name>
    <dbReference type="NCBI Taxonomy" id="249351"/>
    <lineage>
        <taxon>Bacteria</taxon>
        <taxon>Pseudomonadati</taxon>
        <taxon>Bacteroidota</taxon>
        <taxon>Flavobacteriia</taxon>
        <taxon>Flavobacteriales</taxon>
        <taxon>Flavobacteriaceae</taxon>
        <taxon>Flavobacterium</taxon>
    </lineage>
</organism>
<dbReference type="RefSeq" id="WP_113635322.1">
    <property type="nucleotide sequence ID" value="NZ_QNUX01000007.1"/>
</dbReference>
<sequence>MKNENQSYLYLILFHVVVGALGFLLPFTAKIYGYSIFIFGIYYIIKKQNRNNEALIAAAYVVGSEVFLRMTGGNPLYEISKYGVMVFIFIGMYYSGFSKGAVPYWIFLLLLVPSVIISTFTLNFDTDIRKAIAFNISGPVCLGLASLYTFRRKIALAEINSVLLSLGLPIITCMVYLTFYTPNVQEVITGTESNFQTSGGYGPNQVATILGLGMFIFFSRVILDSKTKFQIILNLIVALNITYRGMLTFSRGGMITGFLMIVLLLVFLYFKSNYGGRVKLNYIIVLLVFAMFATWTYTSFQTGGLINKRYSNQDAAGRVKKSQFTGREDVAQNEIDTFLKNPIFGVGVGKGTEVREEETGISVLSHDEITRMLAEHGSLGVVALLILFFTPLVLYLENKFNMFLLCFVAFWFLTINHAAMRTAAPAFVYSLSLLNVQLGFSRKKILGEGE</sequence>
<accession>A0A366B292</accession>
<feature type="transmembrane region" description="Helical" evidence="5">
    <location>
        <begin position="377"/>
        <end position="396"/>
    </location>
</feature>
<evidence type="ECO:0000256" key="1">
    <source>
        <dbReference type="ARBA" id="ARBA00004141"/>
    </source>
</evidence>
<keyword evidence="8" id="KW-1185">Reference proteome</keyword>